<evidence type="ECO:0000313" key="1">
    <source>
        <dbReference type="EMBL" id="EEI90513.1"/>
    </source>
</evidence>
<sequence>MSMIAKICPLAEVEEVFMTTQGAVYQCSRKNNYWLDFQGKTTSFSVSDFFCFKRKVDAIDVDAMLHDASRTSDFEIIMPFRTERCFILSVQDVLELRDILNGAKFMIELNSVVRSCLRTCPAPVLVG</sequence>
<organism evidence="1 2">
    <name type="scientific">Sphingobacterium spiritivorum ATCC 33300</name>
    <dbReference type="NCBI Taxonomy" id="525372"/>
    <lineage>
        <taxon>Bacteria</taxon>
        <taxon>Pseudomonadati</taxon>
        <taxon>Bacteroidota</taxon>
        <taxon>Sphingobacteriia</taxon>
        <taxon>Sphingobacteriales</taxon>
        <taxon>Sphingobacteriaceae</taxon>
        <taxon>Sphingobacterium</taxon>
    </lineage>
</organism>
<dbReference type="EMBL" id="ACHB01000090">
    <property type="protein sequence ID" value="EEI90513.1"/>
    <property type="molecule type" value="Genomic_DNA"/>
</dbReference>
<gene>
    <name evidence="1" type="ORF">HMPREF0765_3829</name>
</gene>
<name>C2G2M3_SPHSI</name>
<protein>
    <submittedName>
        <fullName evidence="1">Uncharacterized protein</fullName>
    </submittedName>
</protein>
<proteinExistence type="predicted"/>
<accession>C2G2M3</accession>
<reference evidence="1 2" key="1">
    <citation type="submission" date="2009-01" db="EMBL/GenBank/DDBJ databases">
        <authorList>
            <person name="Qin X."/>
            <person name="Bachman B."/>
            <person name="Battles P."/>
            <person name="Bell A."/>
            <person name="Bess C."/>
            <person name="Bickham C."/>
            <person name="Chaboub L."/>
            <person name="Chen D."/>
            <person name="Coyle M."/>
            <person name="Deiros D.R."/>
            <person name="Dinh H."/>
            <person name="Forbes L."/>
            <person name="Fowler G."/>
            <person name="Francisco L."/>
            <person name="Fu Q."/>
            <person name="Gubbala S."/>
            <person name="Hale W."/>
            <person name="Han Y."/>
            <person name="Hemphill L."/>
            <person name="Highlander S.K."/>
            <person name="Hirani K."/>
            <person name="Hogues M."/>
            <person name="Jackson L."/>
            <person name="Jakkamsetti A."/>
            <person name="Javaid M."/>
            <person name="Jiang H."/>
            <person name="Korchina V."/>
            <person name="Kovar C."/>
            <person name="Lara F."/>
            <person name="Lee S."/>
            <person name="Mata R."/>
            <person name="Mathew T."/>
            <person name="Moen C."/>
            <person name="Morales K."/>
            <person name="Munidasa M."/>
            <person name="Nazareth L."/>
            <person name="Ngo R."/>
            <person name="Nguyen L."/>
            <person name="Okwuonu G."/>
            <person name="Ongeri F."/>
            <person name="Patil S."/>
            <person name="Petrosino J."/>
            <person name="Pham C."/>
            <person name="Pham P."/>
            <person name="Pu L.-L."/>
            <person name="Puazo M."/>
            <person name="Raj R."/>
            <person name="Reid J."/>
            <person name="Rouhana J."/>
            <person name="Saada N."/>
            <person name="Shang Y."/>
            <person name="Simmons D."/>
            <person name="Thornton R."/>
            <person name="Warren J."/>
            <person name="Weissenberger G."/>
            <person name="Zhang J."/>
            <person name="Zhang L."/>
            <person name="Zhou C."/>
            <person name="Zhu D."/>
            <person name="Muzny D."/>
            <person name="Worley K."/>
            <person name="Gibbs R."/>
        </authorList>
    </citation>
    <scope>NUCLEOTIDE SEQUENCE [LARGE SCALE GENOMIC DNA]</scope>
    <source>
        <strain evidence="1 2">ATCC 33300</strain>
    </source>
</reference>
<dbReference type="HOGENOM" id="CLU_157827_0_0_10"/>
<comment type="caution">
    <text evidence="1">The sequence shown here is derived from an EMBL/GenBank/DDBJ whole genome shotgun (WGS) entry which is preliminary data.</text>
</comment>
<dbReference type="InterPro" id="IPR046508">
    <property type="entry name" value="DUF6686"/>
</dbReference>
<dbReference type="Proteomes" id="UP000006241">
    <property type="component" value="Unassembled WGS sequence"/>
</dbReference>
<evidence type="ECO:0000313" key="2">
    <source>
        <dbReference type="Proteomes" id="UP000006241"/>
    </source>
</evidence>
<dbReference type="AlphaFoldDB" id="C2G2M3"/>
<dbReference type="Pfam" id="PF20391">
    <property type="entry name" value="DUF6686"/>
    <property type="match status" value="1"/>
</dbReference>